<proteinExistence type="predicted"/>
<sequence length="655" mass="76238">MANLHDDNFDSKHFRRGEYNVRRINSLYKKLIDEITSLQSIGRIKATKLFSFSDYPDLDKSANKLFEQFTKNVTAELFAQVEQSWKFAEAKQTDFINKIASKLNLSKERVKEYTNPNKEALKAFKNRKENGMNLSDRVWKLSDQFRIEIELGLDVGIGEGKSAAKLARELRSNLNDPDRLFRRVRDKHGNLVLSKAAKAYHPGQGVYRSSAKNAQRLTRTENNMAYHEANYQKYQEFDFVVGIQIKLSNNPNHCPFCEAMAGEYPKDFKFIGWHPMCRCTSITILKTWEEMERDNQLIWDGKEPLGSVNEVKEVPKAFSSWIQDNKDKIENAKVKPYFIRDNPRFVNYVQNETTKILKDSSDNSDIPKFILERVNHYKMINDDILNLKSQYDILEEERRIEAKKVNEYYSDFKKKNSKKKQDEIIKLLDKDEYFRSIKKKSDSLNGGPKRLNDLINAKKKQILDEGELQFKKLISELSGETKMKINGGGNLVDDIVNDFKKLTKGYNDDKTIAFLKTSGREGFDSIGRTVNINTSSSKYTIMHELAHSIELDESMLKKSVDFLERRTKGGEFKYLKDDVNKAFNGNEMYREGGFFNPYVGKHYKADADSVVSYKGIAATEIYSMGIEEMYRNPTVFYMKDPDHFMFIFNLFFKKR</sequence>
<evidence type="ECO:0000256" key="1">
    <source>
        <dbReference type="SAM" id="Coils"/>
    </source>
</evidence>
<keyword evidence="3" id="KW-1185">Reference proteome</keyword>
<reference evidence="2 3" key="1">
    <citation type="submission" date="2018-10" db="EMBL/GenBank/DDBJ databases">
        <title>Genomic Encyclopedia of Archaeal and Bacterial Type Strains, Phase II (KMG-II): from individual species to whole genera.</title>
        <authorList>
            <person name="Goeker M."/>
        </authorList>
    </citation>
    <scope>NUCLEOTIDE SEQUENCE [LARGE SCALE GENOMIC DNA]</scope>
    <source>
        <strain evidence="2 3">DSM 14219</strain>
    </source>
</reference>
<evidence type="ECO:0000313" key="2">
    <source>
        <dbReference type="EMBL" id="RKT01092.1"/>
    </source>
</evidence>
<name>A0A495SNJ2_9FLAO</name>
<comment type="caution">
    <text evidence="2">The sequence shown here is derived from an EMBL/GenBank/DDBJ whole genome shotgun (WGS) entry which is preliminary data.</text>
</comment>
<keyword evidence="1" id="KW-0175">Coiled coil</keyword>
<dbReference type="AlphaFoldDB" id="A0A495SNJ2"/>
<accession>A0A495SNJ2</accession>
<dbReference type="OrthoDB" id="661150at2"/>
<feature type="coiled-coil region" evidence="1">
    <location>
        <begin position="377"/>
        <end position="404"/>
    </location>
</feature>
<dbReference type="EMBL" id="RBXB01000001">
    <property type="protein sequence ID" value="RKT01092.1"/>
    <property type="molecule type" value="Genomic_DNA"/>
</dbReference>
<gene>
    <name evidence="2" type="ORF">BCF58_0306</name>
</gene>
<evidence type="ECO:0008006" key="4">
    <source>
        <dbReference type="Google" id="ProtNLM"/>
    </source>
</evidence>
<evidence type="ECO:0000313" key="3">
    <source>
        <dbReference type="Proteomes" id="UP000272428"/>
    </source>
</evidence>
<dbReference type="RefSeq" id="WP_121460035.1">
    <property type="nucleotide sequence ID" value="NZ_RBXB01000001.1"/>
</dbReference>
<protein>
    <recommendedName>
        <fullName evidence="4">Phage Mu protein F like protein</fullName>
    </recommendedName>
</protein>
<organism evidence="2 3">
    <name type="scientific">Chryseobacterium defluvii</name>
    <dbReference type="NCBI Taxonomy" id="160396"/>
    <lineage>
        <taxon>Bacteria</taxon>
        <taxon>Pseudomonadati</taxon>
        <taxon>Bacteroidota</taxon>
        <taxon>Flavobacteriia</taxon>
        <taxon>Flavobacteriales</taxon>
        <taxon>Weeksellaceae</taxon>
        <taxon>Chryseobacterium group</taxon>
        <taxon>Chryseobacterium</taxon>
    </lineage>
</organism>
<dbReference type="Proteomes" id="UP000272428">
    <property type="component" value="Unassembled WGS sequence"/>
</dbReference>